<gene>
    <name evidence="2" type="ORF">TUM18999_31780</name>
    <name evidence="3" type="ORF">TUM20286_56850</name>
</gene>
<dbReference type="EMBL" id="BQKM01000023">
    <property type="protein sequence ID" value="GJN55933.1"/>
    <property type="molecule type" value="Genomic_DNA"/>
</dbReference>
<dbReference type="Proteomes" id="UP000509383">
    <property type="component" value="Chromosome"/>
</dbReference>
<dbReference type="AlphaFoldDB" id="A0A6J4E537"/>
<evidence type="ECO:0000313" key="5">
    <source>
        <dbReference type="Proteomes" id="UP001054892"/>
    </source>
</evidence>
<proteinExistence type="predicted"/>
<dbReference type="EMBL" id="AP023189">
    <property type="protein sequence ID" value="BCG24987.1"/>
    <property type="molecule type" value="Genomic_DNA"/>
</dbReference>
<keyword evidence="1" id="KW-0732">Signal</keyword>
<dbReference type="Pfam" id="PF10976">
    <property type="entry name" value="DUF2790"/>
    <property type="match status" value="1"/>
</dbReference>
<reference evidence="2 4" key="1">
    <citation type="submission" date="2020-05" db="EMBL/GenBank/DDBJ databases">
        <title>Characterization of novel class B3 metallo-beta-lactamase from novel Pseudomonas species.</title>
        <authorList>
            <person name="Yamada K."/>
            <person name="Aoki K."/>
            <person name="Ishii Y."/>
        </authorList>
    </citation>
    <scope>NUCLEOTIDE SEQUENCE [LARGE SCALE GENOMIC DNA]</scope>
    <source>
        <strain evidence="2 4">TUM18999</strain>
        <strain evidence="3 5">TUM20286</strain>
    </source>
</reference>
<dbReference type="Proteomes" id="UP001054892">
    <property type="component" value="Unassembled WGS sequence"/>
</dbReference>
<organism evidence="2 4">
    <name type="scientific">Pseudomonas tohonis</name>
    <dbReference type="NCBI Taxonomy" id="2725477"/>
    <lineage>
        <taxon>Bacteria</taxon>
        <taxon>Pseudomonadati</taxon>
        <taxon>Pseudomonadota</taxon>
        <taxon>Gammaproteobacteria</taxon>
        <taxon>Pseudomonadales</taxon>
        <taxon>Pseudomonadaceae</taxon>
        <taxon>Pseudomonas</taxon>
    </lineage>
</organism>
<evidence type="ECO:0000313" key="3">
    <source>
        <dbReference type="EMBL" id="GJN55933.1"/>
    </source>
</evidence>
<name>A0A6J4E537_9PSED</name>
<dbReference type="KEGG" id="ptw:TUM18999_31780"/>
<evidence type="ECO:0000313" key="2">
    <source>
        <dbReference type="EMBL" id="BCG24987.1"/>
    </source>
</evidence>
<accession>A0A6J4E537</accession>
<feature type="signal peptide" evidence="1">
    <location>
        <begin position="1"/>
        <end position="25"/>
    </location>
</feature>
<evidence type="ECO:0000256" key="1">
    <source>
        <dbReference type="SAM" id="SignalP"/>
    </source>
</evidence>
<sequence length="88" mass="9648">MKSLARSAALALSLVLPLLGSGLQAAETLPVEQYHYGMQLDVQKVLALHEAPTVLCQVVEARMDYLDSQGREHRLAYLKHATACQDSN</sequence>
<evidence type="ECO:0008006" key="6">
    <source>
        <dbReference type="Google" id="ProtNLM"/>
    </source>
</evidence>
<dbReference type="RefSeq" id="WP_173180222.1">
    <property type="nucleotide sequence ID" value="NZ_AP023189.1"/>
</dbReference>
<dbReference type="InterPro" id="IPR021245">
    <property type="entry name" value="DUF2790"/>
</dbReference>
<dbReference type="Gene3D" id="2.30.140.50">
    <property type="entry name" value="Protein of unknown function DUF2790"/>
    <property type="match status" value="1"/>
</dbReference>
<keyword evidence="5" id="KW-1185">Reference proteome</keyword>
<protein>
    <recommendedName>
        <fullName evidence="6">DUF2790 domain-containing protein</fullName>
    </recommendedName>
</protein>
<evidence type="ECO:0000313" key="4">
    <source>
        <dbReference type="Proteomes" id="UP000509383"/>
    </source>
</evidence>
<feature type="chain" id="PRO_5026682463" description="DUF2790 domain-containing protein" evidence="1">
    <location>
        <begin position="26"/>
        <end position="88"/>
    </location>
</feature>